<dbReference type="InterPro" id="IPR004045">
    <property type="entry name" value="Glutathione_S-Trfase_N"/>
</dbReference>
<name>A0A1I7TSG5_9PELO</name>
<dbReference type="InterPro" id="IPR040079">
    <property type="entry name" value="Glutathione_S-Trfase"/>
</dbReference>
<dbReference type="Gene3D" id="3.40.30.10">
    <property type="entry name" value="Glutaredoxin"/>
    <property type="match status" value="1"/>
</dbReference>
<dbReference type="InterPro" id="IPR004046">
    <property type="entry name" value="GST_C"/>
</dbReference>
<evidence type="ECO:0000259" key="6">
    <source>
        <dbReference type="PROSITE" id="PS50404"/>
    </source>
</evidence>
<dbReference type="AlphaFoldDB" id="A0A1I7TSG5"/>
<dbReference type="Pfam" id="PF14497">
    <property type="entry name" value="GST_C_3"/>
    <property type="match status" value="1"/>
</dbReference>
<comment type="catalytic activity">
    <reaction evidence="4">
        <text>RX + glutathione = an S-substituted glutathione + a halide anion + H(+)</text>
        <dbReference type="Rhea" id="RHEA:16437"/>
        <dbReference type="ChEBI" id="CHEBI:15378"/>
        <dbReference type="ChEBI" id="CHEBI:16042"/>
        <dbReference type="ChEBI" id="CHEBI:17792"/>
        <dbReference type="ChEBI" id="CHEBI:57925"/>
        <dbReference type="ChEBI" id="CHEBI:90779"/>
        <dbReference type="EC" id="2.5.1.18"/>
    </reaction>
</comment>
<proteinExistence type="inferred from homology"/>
<protein>
    <recommendedName>
        <fullName evidence="1">glutathione transferase</fullName>
        <ecNumber evidence="1">2.5.1.18</ecNumber>
    </recommendedName>
    <alternativeName>
        <fullName evidence="5">GST class-sigma</fullName>
    </alternativeName>
</protein>
<comment type="similarity">
    <text evidence="3">Belongs to the GST superfamily. Sigma family.</text>
</comment>
<dbReference type="Gene3D" id="1.20.1050.10">
    <property type="match status" value="1"/>
</dbReference>
<dbReference type="PROSITE" id="PS50405">
    <property type="entry name" value="GST_CTER"/>
    <property type="match status" value="1"/>
</dbReference>
<dbReference type="InterPro" id="IPR010987">
    <property type="entry name" value="Glutathione-S-Trfase_C-like"/>
</dbReference>
<keyword evidence="2" id="KW-0808">Transferase</keyword>
<evidence type="ECO:0000256" key="3">
    <source>
        <dbReference type="ARBA" id="ARBA00038317"/>
    </source>
</evidence>
<keyword evidence="8" id="KW-1185">Reference proteome</keyword>
<accession>A0A1I7TSG5</accession>
<dbReference type="STRING" id="1561998.A0A1I7TSG5"/>
<dbReference type="WBParaSite" id="Csp11.Scaffold629.g11315.t1">
    <property type="protein sequence ID" value="Csp11.Scaffold629.g11315.t1"/>
    <property type="gene ID" value="Csp11.Scaffold629.g11315"/>
</dbReference>
<evidence type="ECO:0000256" key="5">
    <source>
        <dbReference type="ARBA" id="ARBA00078118"/>
    </source>
</evidence>
<evidence type="ECO:0000256" key="4">
    <source>
        <dbReference type="ARBA" id="ARBA00047960"/>
    </source>
</evidence>
<dbReference type="FunFam" id="1.20.1050.10:FF:000031">
    <property type="entry name" value="Glutathione S-Transferase"/>
    <property type="match status" value="1"/>
</dbReference>
<evidence type="ECO:0000259" key="7">
    <source>
        <dbReference type="PROSITE" id="PS50405"/>
    </source>
</evidence>
<feature type="domain" description="GST C-terminal" evidence="7">
    <location>
        <begin position="37"/>
        <end position="162"/>
    </location>
</feature>
<dbReference type="SFLD" id="SFLDS00019">
    <property type="entry name" value="Glutathione_Transferase_(cytos"/>
    <property type="match status" value="1"/>
</dbReference>
<dbReference type="Pfam" id="PF02798">
    <property type="entry name" value="GST_N"/>
    <property type="match status" value="1"/>
</dbReference>
<dbReference type="GO" id="GO:0005737">
    <property type="term" value="C:cytoplasm"/>
    <property type="evidence" value="ECO:0007669"/>
    <property type="project" value="UniProtKB-ARBA"/>
</dbReference>
<dbReference type="eggNOG" id="KOG1695">
    <property type="taxonomic scope" value="Eukaryota"/>
</dbReference>
<sequence length="162" mass="18190">MPFGQMPVLELKCGLQIPQSMAIARYLANKFGYAGKTPEEAALADALIDQFKDFYVEIKPYYYGKLGAIQNDTEAEKTKTLVPARDKFLGIIGKFLKQSSSGFLLSGGLTYADLMIVDNMRTLIGWWPEYLNGFPEIKAWYDKVDSIPEIQKHLASHPDVGF</sequence>
<dbReference type="EC" id="2.5.1.18" evidence="1"/>
<dbReference type="GO" id="GO:0004364">
    <property type="term" value="F:glutathione transferase activity"/>
    <property type="evidence" value="ECO:0007669"/>
    <property type="project" value="UniProtKB-EC"/>
</dbReference>
<feature type="domain" description="GST N-terminal" evidence="6">
    <location>
        <begin position="1"/>
        <end position="35"/>
    </location>
</feature>
<dbReference type="CDD" id="cd03192">
    <property type="entry name" value="GST_C_Sigma_like"/>
    <property type="match status" value="1"/>
</dbReference>
<organism evidence="8 9">
    <name type="scientific">Caenorhabditis tropicalis</name>
    <dbReference type="NCBI Taxonomy" id="1561998"/>
    <lineage>
        <taxon>Eukaryota</taxon>
        <taxon>Metazoa</taxon>
        <taxon>Ecdysozoa</taxon>
        <taxon>Nematoda</taxon>
        <taxon>Chromadorea</taxon>
        <taxon>Rhabditida</taxon>
        <taxon>Rhabditina</taxon>
        <taxon>Rhabditomorpha</taxon>
        <taxon>Rhabditoidea</taxon>
        <taxon>Rhabditidae</taxon>
        <taxon>Peloderinae</taxon>
        <taxon>Caenorhabditis</taxon>
    </lineage>
</organism>
<dbReference type="InterPro" id="IPR050213">
    <property type="entry name" value="GST_superfamily"/>
</dbReference>
<dbReference type="PANTHER" id="PTHR11571">
    <property type="entry name" value="GLUTATHIONE S-TRANSFERASE"/>
    <property type="match status" value="1"/>
</dbReference>
<reference evidence="9" key="1">
    <citation type="submission" date="2016-11" db="UniProtKB">
        <authorList>
            <consortium name="WormBaseParasite"/>
        </authorList>
    </citation>
    <scope>IDENTIFICATION</scope>
</reference>
<dbReference type="InterPro" id="IPR036282">
    <property type="entry name" value="Glutathione-S-Trfase_C_sf"/>
</dbReference>
<dbReference type="SUPFAM" id="SSF47616">
    <property type="entry name" value="GST C-terminal domain-like"/>
    <property type="match status" value="1"/>
</dbReference>
<evidence type="ECO:0000313" key="8">
    <source>
        <dbReference type="Proteomes" id="UP000095282"/>
    </source>
</evidence>
<evidence type="ECO:0000256" key="1">
    <source>
        <dbReference type="ARBA" id="ARBA00012452"/>
    </source>
</evidence>
<evidence type="ECO:0000313" key="9">
    <source>
        <dbReference type="WBParaSite" id="Csp11.Scaffold629.g11315.t1"/>
    </source>
</evidence>
<dbReference type="PANTHER" id="PTHR11571:SF127">
    <property type="entry name" value="GLUTATHIONE S-TRANSFERASE"/>
    <property type="match status" value="1"/>
</dbReference>
<dbReference type="Proteomes" id="UP000095282">
    <property type="component" value="Unplaced"/>
</dbReference>
<dbReference type="InterPro" id="IPR036249">
    <property type="entry name" value="Thioredoxin-like_sf"/>
</dbReference>
<dbReference type="PROSITE" id="PS50404">
    <property type="entry name" value="GST_NTER"/>
    <property type="match status" value="1"/>
</dbReference>
<evidence type="ECO:0000256" key="2">
    <source>
        <dbReference type="ARBA" id="ARBA00022679"/>
    </source>
</evidence>
<dbReference type="SUPFAM" id="SSF52833">
    <property type="entry name" value="Thioredoxin-like"/>
    <property type="match status" value="1"/>
</dbReference>
<dbReference type="GO" id="GO:0006749">
    <property type="term" value="P:glutathione metabolic process"/>
    <property type="evidence" value="ECO:0007669"/>
    <property type="project" value="TreeGrafter"/>
</dbReference>